<dbReference type="Gene3D" id="1.10.150.20">
    <property type="entry name" value="5' to 3' exonuclease, C-terminal subdomain"/>
    <property type="match status" value="1"/>
</dbReference>
<dbReference type="Gene3D" id="1.10.287.280">
    <property type="match status" value="1"/>
</dbReference>
<protein>
    <recommendedName>
        <fullName evidence="10">DNA-directed RNA polymerase</fullName>
        <ecNumber evidence="10">2.7.7.6</ecNumber>
    </recommendedName>
</protein>
<dbReference type="HOGENOM" id="CLU_003364_1_1_1"/>
<proteinExistence type="inferred from homology"/>
<dbReference type="PROSITE" id="PS00900">
    <property type="entry name" value="RNA_POL_PHAGE_1"/>
    <property type="match status" value="1"/>
</dbReference>
<evidence type="ECO:0000256" key="6">
    <source>
        <dbReference type="ARBA" id="ARBA00022946"/>
    </source>
</evidence>
<evidence type="ECO:0000256" key="5">
    <source>
        <dbReference type="ARBA" id="ARBA00022695"/>
    </source>
</evidence>
<sequence>MVVVCGRRQECGIRSREAWSSLIKIKILFAGNQSSATVSDLYFPPPIYCTMFLRRLPKGASRRFSAVATAKVTVGPRYDTQQAPQAVQSHQNKQIRRMEEIRAQPLTLLPTPLPDDMPQNEQFFPSSKKQQSLAVIAACLRDLYDVPRAEEIFNRLREEAETGASVMTIDTYNAMLLAYAQLQAEGTQLVEPIRAQWAEKLWSLWQIIVEEKDRVALNATSIAIAFLAHIRAPNDEYHPSPAELLEITFNKKFSVPDVLSSPVLLSDVDHEAVRQVIRQTADEFQHCDVLESLKSYDQFVPNRGPATGRTNIMVPEARPVQVSKPNSDGTISSDLPYNLRSLRTNLETVQSSPEAALWARQLELETSAYDTTMERLRHEMEELEKLELGGESASKLKNPTLQQWMYQWLQATETRLEDDIKALTNKEKTTKPSAKSPLSPFLRLLDTSKLAMITILELMRLHGTGGVSEGMKTSRALIAVGRAVETECLAVWSKKRGVKLGDVVSAPRSMKTRKGKPPKAKPEVIEIIEEERTGTSRASENPEQLAEAVVDTESPIVANMESSMPEWTQVVRVRVGSFLVDSVMNSAYIKRNGTNESGENLCEEQPAFMHSYEYVRGKKLGVIKLNPVVGEKMARDPIRETLHPRHLPMLVKPQPWEDYDKGGYLKLPTVMRIKDSPEQLSYLKHASAAGHVDFVYECLDALGETPWRINDKILNVVLQVWNEGKGMAGIPPIQLDIEEPPKPEEDDPRARATYLLKLKSILTDKRNNHGERCNVNYKLEVARFVNDEFYMPHNLDFRGRAYPIPPHLNHIGDDLCRGLLLFAERRPLGERGLRWLKIHLANVFGYDKASFDERVLFVEKHLEEIRDSAENPLNGKQWWLKADDPWQCLSTCMELTEALKGPVPELYRSNLPVHQDGTCNGLQHYAALGGDAAGAQHVNLEQGDRPADVYSHVARMVDVVVDEDAALGIPEAKVVQGKIARKVVKQTVMTTVYGVTFIGARDQIEKQLRDIVGLSREESWPVAAYLAKTQVLGAIGDLFSGASQIQNWLSISARLIAKSIPSDRMPTVLSATPREAARERMTSVIWTTALGLPIVQPYRKAKKKQILTALQSVFISDPNLPTQVDPVKQSAAFPPNFVHSLDATHMMLTALECRASSITFASVHDSYWTHASTVDDMSAIIRDTFIALHSSNILQKLREEFLDRYKEYRVPLSTLTDRELCSILPSLVDPARESTPPPKLLSLILALVQRSNSRYAKEDATKKAIAAAKEMLSNAELEAGKDTVENAVEMPETEEAEVESIEDTIEDFIEGLDESEKPKKRKASIKVKGRVVAGKLDPDLQYILLTDILPVLPEKGDFDVARIKESQYFFS</sequence>
<dbReference type="Proteomes" id="UP000011668">
    <property type="component" value="Unassembled WGS sequence"/>
</dbReference>
<dbReference type="EC" id="2.7.7.6" evidence="10"/>
<evidence type="ECO:0000256" key="3">
    <source>
        <dbReference type="ARBA" id="ARBA00022478"/>
    </source>
</evidence>
<dbReference type="OrthoDB" id="276422at2759"/>
<gene>
    <name evidence="12" type="ORF">AG1IA_03910</name>
</gene>
<dbReference type="InterPro" id="IPR037159">
    <property type="entry name" value="RNA_POL_N_sf"/>
</dbReference>
<evidence type="ECO:0000256" key="2">
    <source>
        <dbReference type="ARBA" id="ARBA00009493"/>
    </source>
</evidence>
<reference evidence="12 13" key="1">
    <citation type="journal article" date="2013" name="Nat. Commun.">
        <title>The evolution and pathogenic mechanisms of the rice sheath blight pathogen.</title>
        <authorList>
            <person name="Zheng A."/>
            <person name="Lin R."/>
            <person name="Xu L."/>
            <person name="Qin P."/>
            <person name="Tang C."/>
            <person name="Ai P."/>
            <person name="Zhang D."/>
            <person name="Liu Y."/>
            <person name="Sun Z."/>
            <person name="Feng H."/>
            <person name="Wang Y."/>
            <person name="Chen Y."/>
            <person name="Liang X."/>
            <person name="Fu R."/>
            <person name="Li Q."/>
            <person name="Zhang J."/>
            <person name="Yu X."/>
            <person name="Xie Z."/>
            <person name="Ding L."/>
            <person name="Guan P."/>
            <person name="Tang J."/>
            <person name="Liang Y."/>
            <person name="Wang S."/>
            <person name="Deng Q."/>
            <person name="Li S."/>
            <person name="Zhu J."/>
            <person name="Wang L."/>
            <person name="Liu H."/>
            <person name="Li P."/>
        </authorList>
    </citation>
    <scope>NUCLEOTIDE SEQUENCE [LARGE SCALE GENOMIC DNA]</scope>
    <source>
        <strain evidence="13">AG-1 IA</strain>
    </source>
</reference>
<dbReference type="SMART" id="SM01311">
    <property type="entry name" value="RPOL_N"/>
    <property type="match status" value="1"/>
</dbReference>
<dbReference type="GO" id="GO:0006390">
    <property type="term" value="P:mitochondrial transcription"/>
    <property type="evidence" value="ECO:0007669"/>
    <property type="project" value="TreeGrafter"/>
</dbReference>
<dbReference type="SUPFAM" id="SSF56672">
    <property type="entry name" value="DNA/RNA polymerases"/>
    <property type="match status" value="1"/>
</dbReference>
<evidence type="ECO:0000256" key="10">
    <source>
        <dbReference type="RuleBase" id="RU003805"/>
    </source>
</evidence>
<dbReference type="Pfam" id="PF14700">
    <property type="entry name" value="RPOL_N"/>
    <property type="match status" value="1"/>
</dbReference>
<comment type="similarity">
    <text evidence="2 10">Belongs to the phage and mitochondrial RNA polymerase family.</text>
</comment>
<accession>L8X0B4</accession>
<comment type="subcellular location">
    <subcellularLocation>
        <location evidence="1">Mitochondrion</location>
    </subcellularLocation>
</comment>
<comment type="function">
    <text evidence="10">DNA-dependent RNA polymerase catalyzes the transcription of DNA into RNA using the four ribonucleoside triphosphates as substrates.</text>
</comment>
<name>L8X0B4_THACA</name>
<evidence type="ECO:0000313" key="12">
    <source>
        <dbReference type="EMBL" id="ELU42059.1"/>
    </source>
</evidence>
<dbReference type="Gene3D" id="1.10.287.260">
    <property type="match status" value="1"/>
</dbReference>
<feature type="domain" description="DNA-directed RNA polymerase N-terminal" evidence="11">
    <location>
        <begin position="359"/>
        <end position="704"/>
    </location>
</feature>
<evidence type="ECO:0000256" key="4">
    <source>
        <dbReference type="ARBA" id="ARBA00022679"/>
    </source>
</evidence>
<dbReference type="InterPro" id="IPR029262">
    <property type="entry name" value="RPOL_N"/>
</dbReference>
<evidence type="ECO:0000256" key="7">
    <source>
        <dbReference type="ARBA" id="ARBA00023128"/>
    </source>
</evidence>
<keyword evidence="13" id="KW-1185">Reference proteome</keyword>
<dbReference type="PANTHER" id="PTHR10102">
    <property type="entry name" value="DNA-DIRECTED RNA POLYMERASE, MITOCHONDRIAL"/>
    <property type="match status" value="1"/>
</dbReference>
<evidence type="ECO:0000256" key="8">
    <source>
        <dbReference type="ARBA" id="ARBA00023163"/>
    </source>
</evidence>
<keyword evidence="8 10" id="KW-0804">Transcription</keyword>
<comment type="caution">
    <text evidence="12">The sequence shown here is derived from an EMBL/GenBank/DDBJ whole genome shotgun (WGS) entry which is preliminary data.</text>
</comment>
<organism evidence="12 13">
    <name type="scientific">Thanatephorus cucumeris (strain AG1-IA)</name>
    <name type="common">Rice sheath blight fungus</name>
    <name type="synonym">Rhizoctonia solani</name>
    <dbReference type="NCBI Taxonomy" id="983506"/>
    <lineage>
        <taxon>Eukaryota</taxon>
        <taxon>Fungi</taxon>
        <taxon>Dikarya</taxon>
        <taxon>Basidiomycota</taxon>
        <taxon>Agaricomycotina</taxon>
        <taxon>Agaricomycetes</taxon>
        <taxon>Cantharellales</taxon>
        <taxon>Ceratobasidiaceae</taxon>
        <taxon>Rhizoctonia</taxon>
        <taxon>Rhizoctonia solani AG-1</taxon>
    </lineage>
</organism>
<dbReference type="InterPro" id="IPR043502">
    <property type="entry name" value="DNA/RNA_pol_sf"/>
</dbReference>
<evidence type="ECO:0000259" key="11">
    <source>
        <dbReference type="SMART" id="SM01311"/>
    </source>
</evidence>
<dbReference type="GO" id="GO:0001018">
    <property type="term" value="F:mitochondrial promoter sequence-specific DNA binding"/>
    <property type="evidence" value="ECO:0007669"/>
    <property type="project" value="TreeGrafter"/>
</dbReference>
<keyword evidence="4 10" id="KW-0808">Transferase</keyword>
<keyword evidence="6" id="KW-0809">Transit peptide</keyword>
<dbReference type="InterPro" id="IPR046950">
    <property type="entry name" value="DNA-dir_Rpol_C_phage-type"/>
</dbReference>
<dbReference type="Gene3D" id="1.10.1320.10">
    <property type="entry name" value="DNA-directed RNA polymerase, N-terminal domain"/>
    <property type="match status" value="1"/>
</dbReference>
<evidence type="ECO:0000256" key="9">
    <source>
        <dbReference type="ARBA" id="ARBA00048552"/>
    </source>
</evidence>
<dbReference type="PANTHER" id="PTHR10102:SF0">
    <property type="entry name" value="DNA-DIRECTED RNA POLYMERASE, MITOCHONDRIAL"/>
    <property type="match status" value="1"/>
</dbReference>
<dbReference type="OMA" id="RWMWDWY"/>
<dbReference type="FunFam" id="1.10.287.280:FF:000001">
    <property type="entry name" value="DNA-directed RNA polymerase"/>
    <property type="match status" value="1"/>
</dbReference>
<evidence type="ECO:0000313" key="13">
    <source>
        <dbReference type="Proteomes" id="UP000011668"/>
    </source>
</evidence>
<dbReference type="FunFam" id="1.10.150.20:FF:000041">
    <property type="entry name" value="DNA-directed RNA polymerase"/>
    <property type="match status" value="1"/>
</dbReference>
<comment type="catalytic activity">
    <reaction evidence="9 10">
        <text>RNA(n) + a ribonucleoside 5'-triphosphate = RNA(n+1) + diphosphate</text>
        <dbReference type="Rhea" id="RHEA:21248"/>
        <dbReference type="Rhea" id="RHEA-COMP:14527"/>
        <dbReference type="Rhea" id="RHEA-COMP:17342"/>
        <dbReference type="ChEBI" id="CHEBI:33019"/>
        <dbReference type="ChEBI" id="CHEBI:61557"/>
        <dbReference type="ChEBI" id="CHEBI:140395"/>
        <dbReference type="EC" id="2.7.7.6"/>
    </reaction>
</comment>
<dbReference type="InterPro" id="IPR002092">
    <property type="entry name" value="DNA-dir_Rpol_phage-type"/>
</dbReference>
<dbReference type="STRING" id="983506.L8X0B4"/>
<dbReference type="InterPro" id="IPR024075">
    <property type="entry name" value="DNA-dir_RNA_pol_helix_hairp_sf"/>
</dbReference>
<dbReference type="PROSITE" id="PS00489">
    <property type="entry name" value="RNA_POL_PHAGE_2"/>
    <property type="match status" value="1"/>
</dbReference>
<dbReference type="EMBL" id="AFRT01000938">
    <property type="protein sequence ID" value="ELU42059.1"/>
    <property type="molecule type" value="Genomic_DNA"/>
</dbReference>
<evidence type="ECO:0000256" key="1">
    <source>
        <dbReference type="ARBA" id="ARBA00004173"/>
    </source>
</evidence>
<dbReference type="GO" id="GO:0003899">
    <property type="term" value="F:DNA-directed RNA polymerase activity"/>
    <property type="evidence" value="ECO:0007669"/>
    <property type="project" value="UniProtKB-EC"/>
</dbReference>
<keyword evidence="7" id="KW-0496">Mitochondrion</keyword>
<dbReference type="Pfam" id="PF00940">
    <property type="entry name" value="RNA_pol"/>
    <property type="match status" value="1"/>
</dbReference>
<keyword evidence="5 10" id="KW-0548">Nucleotidyltransferase</keyword>
<keyword evidence="3 10" id="KW-0240">DNA-directed RNA polymerase</keyword>
<dbReference type="GO" id="GO:0034245">
    <property type="term" value="C:mitochondrial DNA-directed RNA polymerase complex"/>
    <property type="evidence" value="ECO:0007669"/>
    <property type="project" value="TreeGrafter"/>
</dbReference>